<reference evidence="2" key="1">
    <citation type="journal article" date="2013" name="Genome Announc.">
        <title>Whole-Genome Sequencing of Lactobacillus shenzhenensis Strain LY-73T.</title>
        <authorList>
            <person name="Lin Z."/>
            <person name="Liu Z."/>
            <person name="Yang R."/>
            <person name="Zou Y."/>
            <person name="Wan D."/>
            <person name="Chen J."/>
            <person name="Guo M."/>
            <person name="Zhao J."/>
            <person name="Fang C."/>
            <person name="Yang R."/>
            <person name="Liu F."/>
        </authorList>
    </citation>
    <scope>NUCLEOTIDE SEQUENCE [LARGE SCALE GENOMIC DNA]</scope>
    <source>
        <strain evidence="2">LY-73</strain>
    </source>
</reference>
<evidence type="ECO:0000313" key="2">
    <source>
        <dbReference type="Proteomes" id="UP000030647"/>
    </source>
</evidence>
<organism evidence="1 2">
    <name type="scientific">Schleiferilactobacillus shenzhenensis LY-73</name>
    <dbReference type="NCBI Taxonomy" id="1231336"/>
    <lineage>
        <taxon>Bacteria</taxon>
        <taxon>Bacillati</taxon>
        <taxon>Bacillota</taxon>
        <taxon>Bacilli</taxon>
        <taxon>Lactobacillales</taxon>
        <taxon>Lactobacillaceae</taxon>
        <taxon>Schleiferilactobacillus</taxon>
    </lineage>
</organism>
<dbReference type="STRING" id="1231336.L248_0318"/>
<dbReference type="EMBL" id="KI271582">
    <property type="protein sequence ID" value="ERL66639.1"/>
    <property type="molecule type" value="Genomic_DNA"/>
</dbReference>
<sequence length="45" mass="5130">MSQKKKKQPNPWFTGAFDDVDFAAMIAKDGTFDDWGTYPGESVDW</sequence>
<dbReference type="RefSeq" id="WP_022528265.1">
    <property type="nucleotide sequence ID" value="NZ_KI271582.1"/>
</dbReference>
<dbReference type="HOGENOM" id="CLU_3201436_0_0_9"/>
<proteinExistence type="predicted"/>
<keyword evidence="2" id="KW-1185">Reference proteome</keyword>
<protein>
    <submittedName>
        <fullName evidence="1">Uncharacterized protein</fullName>
    </submittedName>
</protein>
<dbReference type="Proteomes" id="UP000030647">
    <property type="component" value="Unassembled WGS sequence"/>
</dbReference>
<name>U4TQX8_9LACO</name>
<evidence type="ECO:0000313" key="1">
    <source>
        <dbReference type="EMBL" id="ERL66639.1"/>
    </source>
</evidence>
<gene>
    <name evidence="1" type="ORF">L248_0318</name>
</gene>
<dbReference type="AlphaFoldDB" id="U4TQX8"/>
<accession>U4TQX8</accession>